<evidence type="ECO:0000313" key="1">
    <source>
        <dbReference type="EMBL" id="SHL27155.1"/>
    </source>
</evidence>
<reference evidence="2" key="1">
    <citation type="submission" date="2016-11" db="EMBL/GenBank/DDBJ databases">
        <authorList>
            <person name="Varghese N."/>
            <person name="Submissions S."/>
        </authorList>
    </citation>
    <scope>NUCLEOTIDE SEQUENCE [LARGE SCALE GENOMIC DNA]</scope>
    <source>
        <strain evidence="2">DSM 18569</strain>
    </source>
</reference>
<sequence>MVLTKSVHPDPGMEPLTREQQIEALRKNLTVADQEKICARHHIGRATYYRIIQAFDLKNKVMLDIVQLAEANKQAADQRAEQAAASLKKLL</sequence>
<proteinExistence type="predicted"/>
<protein>
    <submittedName>
        <fullName evidence="1">Uncharacterized protein</fullName>
    </submittedName>
</protein>
<dbReference type="EMBL" id="FRAS01000012">
    <property type="protein sequence ID" value="SHL27155.1"/>
    <property type="molecule type" value="Genomic_DNA"/>
</dbReference>
<keyword evidence="2" id="KW-1185">Reference proteome</keyword>
<accession>A0A1M6Z9U8</accession>
<dbReference type="STRING" id="1121959.SAMN02746009_02466"/>
<organism evidence="1 2">
    <name type="scientific">Hymenobacter psychrotolerans DSM 18569</name>
    <dbReference type="NCBI Taxonomy" id="1121959"/>
    <lineage>
        <taxon>Bacteria</taxon>
        <taxon>Pseudomonadati</taxon>
        <taxon>Bacteroidota</taxon>
        <taxon>Cytophagia</taxon>
        <taxon>Cytophagales</taxon>
        <taxon>Hymenobacteraceae</taxon>
        <taxon>Hymenobacter</taxon>
    </lineage>
</organism>
<gene>
    <name evidence="1" type="ORF">SAMN02746009_02466</name>
</gene>
<name>A0A1M6Z9U8_9BACT</name>
<dbReference type="Proteomes" id="UP000183947">
    <property type="component" value="Unassembled WGS sequence"/>
</dbReference>
<evidence type="ECO:0000313" key="2">
    <source>
        <dbReference type="Proteomes" id="UP000183947"/>
    </source>
</evidence>
<dbReference type="AlphaFoldDB" id="A0A1M6Z9U8"/>